<sequence>MRINENGNWRSFRHRNFQILFSANAVSNIGSWAQRIAQDWLVLELSHNNGTYLGLVTGLQFLPVLFFSLHGGALADRFDKRKVLIATNIGGGLSALILGLLVTSHNVQLWHVFVLAFALGISSAIDAPVRQAFTSDVVGHADVANAVSLNSANFNAGRLIGPALSGASIALFGTGPSFLMNATSYVLVIVALMNLRKSQFFTQPRSKSLANVREGLRYVQARPDLYAIMIIVFFMATFGLNFQIFNALMATKVFHRGPGSFGLLGTFIAIGSFSGALFSARLERFRTTMFVVYGSLFFGVSIIISAFMPSYAAYGAWLPFCGFAALTTLIAANSLMQINTDPVLRGRVMGIYLLVFMGGTPFGSPLVGVMAEYVGVRQTIFTGGLITIVAGLFVLIRYRDKVAVPEDFSVEVVLPPTYDNKS</sequence>
<dbReference type="Pfam" id="PF05977">
    <property type="entry name" value="MFS_3"/>
    <property type="match status" value="1"/>
</dbReference>
<dbReference type="EMBL" id="CAFBNH010000005">
    <property type="protein sequence ID" value="CAB4947587.1"/>
    <property type="molecule type" value="Genomic_DNA"/>
</dbReference>
<dbReference type="EMBL" id="CAFBLD010000010">
    <property type="protein sequence ID" value="CAB4876035.1"/>
    <property type="molecule type" value="Genomic_DNA"/>
</dbReference>
<evidence type="ECO:0000256" key="6">
    <source>
        <dbReference type="ARBA" id="ARBA00023136"/>
    </source>
</evidence>
<comment type="subcellular location">
    <subcellularLocation>
        <location evidence="1">Cell membrane</location>
        <topology evidence="1">Multi-pass membrane protein</topology>
    </subcellularLocation>
</comment>
<dbReference type="PANTHER" id="PTHR23513:SF11">
    <property type="entry name" value="STAPHYLOFERRIN A TRANSPORTER"/>
    <property type="match status" value="1"/>
</dbReference>
<feature type="transmembrane region" description="Helical" evidence="7">
    <location>
        <begin position="108"/>
        <end position="125"/>
    </location>
</feature>
<dbReference type="AlphaFoldDB" id="A0A6J7E447"/>
<dbReference type="InterPro" id="IPR010290">
    <property type="entry name" value="TM_effector"/>
</dbReference>
<name>A0A6J7E447_9ZZZZ</name>
<dbReference type="GO" id="GO:0005886">
    <property type="term" value="C:plasma membrane"/>
    <property type="evidence" value="ECO:0007669"/>
    <property type="project" value="UniProtKB-SubCell"/>
</dbReference>
<keyword evidence="6 7" id="KW-0472">Membrane</keyword>
<reference evidence="14" key="1">
    <citation type="submission" date="2020-05" db="EMBL/GenBank/DDBJ databases">
        <authorList>
            <person name="Chiriac C."/>
            <person name="Salcher M."/>
            <person name="Ghai R."/>
            <person name="Kavagutti S V."/>
        </authorList>
    </citation>
    <scope>NUCLEOTIDE SEQUENCE</scope>
</reference>
<evidence type="ECO:0000313" key="15">
    <source>
        <dbReference type="EMBL" id="CAB4947587.1"/>
    </source>
</evidence>
<dbReference type="Gene3D" id="1.20.1250.20">
    <property type="entry name" value="MFS general substrate transporter like domains"/>
    <property type="match status" value="1"/>
</dbReference>
<evidence type="ECO:0000313" key="12">
    <source>
        <dbReference type="EMBL" id="CAB4780824.1"/>
    </source>
</evidence>
<feature type="transmembrane region" description="Helical" evidence="7">
    <location>
        <begin position="83"/>
        <end position="102"/>
    </location>
</feature>
<protein>
    <submittedName>
        <fullName evidence="14">Unannotated protein</fullName>
    </submittedName>
</protein>
<feature type="transmembrane region" description="Helical" evidence="7">
    <location>
        <begin position="290"/>
        <end position="308"/>
    </location>
</feature>
<evidence type="ECO:0000313" key="9">
    <source>
        <dbReference type="EMBL" id="CAB4333257.1"/>
    </source>
</evidence>
<evidence type="ECO:0000256" key="1">
    <source>
        <dbReference type="ARBA" id="ARBA00004651"/>
    </source>
</evidence>
<dbReference type="GO" id="GO:0022857">
    <property type="term" value="F:transmembrane transporter activity"/>
    <property type="evidence" value="ECO:0007669"/>
    <property type="project" value="InterPro"/>
</dbReference>
<dbReference type="InterPro" id="IPR020846">
    <property type="entry name" value="MFS_dom"/>
</dbReference>
<feature type="domain" description="Major facilitator superfamily (MFS) profile" evidence="8">
    <location>
        <begin position="1"/>
        <end position="402"/>
    </location>
</feature>
<feature type="transmembrane region" description="Helical" evidence="7">
    <location>
        <begin position="348"/>
        <end position="367"/>
    </location>
</feature>
<dbReference type="EMBL" id="CAFABH010000012">
    <property type="protein sequence ID" value="CAB4828351.1"/>
    <property type="molecule type" value="Genomic_DNA"/>
</dbReference>
<keyword evidence="2" id="KW-0813">Transport</keyword>
<evidence type="ECO:0000313" key="10">
    <source>
        <dbReference type="EMBL" id="CAB4689203.1"/>
    </source>
</evidence>
<feature type="transmembrane region" description="Helical" evidence="7">
    <location>
        <begin position="50"/>
        <end position="71"/>
    </location>
</feature>
<organism evidence="14">
    <name type="scientific">freshwater metagenome</name>
    <dbReference type="NCBI Taxonomy" id="449393"/>
    <lineage>
        <taxon>unclassified sequences</taxon>
        <taxon>metagenomes</taxon>
        <taxon>ecological metagenomes</taxon>
    </lineage>
</organism>
<dbReference type="EMBL" id="CAFBQX010000002">
    <property type="protein sequence ID" value="CAB5071377.1"/>
    <property type="molecule type" value="Genomic_DNA"/>
</dbReference>
<evidence type="ECO:0000313" key="11">
    <source>
        <dbReference type="EMBL" id="CAB4728157.1"/>
    </source>
</evidence>
<dbReference type="CDD" id="cd06173">
    <property type="entry name" value="MFS_MefA_like"/>
    <property type="match status" value="1"/>
</dbReference>
<evidence type="ECO:0000313" key="14">
    <source>
        <dbReference type="EMBL" id="CAB4876035.1"/>
    </source>
</evidence>
<dbReference type="EMBL" id="CAEZYM010000009">
    <property type="protein sequence ID" value="CAB4728157.1"/>
    <property type="molecule type" value="Genomic_DNA"/>
</dbReference>
<keyword evidence="3" id="KW-1003">Cell membrane</keyword>
<keyword evidence="5 7" id="KW-1133">Transmembrane helix</keyword>
<dbReference type="EMBL" id="CAEZZW010000004">
    <property type="protein sequence ID" value="CAB4780824.1"/>
    <property type="molecule type" value="Genomic_DNA"/>
</dbReference>
<evidence type="ECO:0000313" key="16">
    <source>
        <dbReference type="EMBL" id="CAB4982049.1"/>
    </source>
</evidence>
<dbReference type="PROSITE" id="PS50850">
    <property type="entry name" value="MFS"/>
    <property type="match status" value="1"/>
</dbReference>
<keyword evidence="4 7" id="KW-0812">Transmembrane</keyword>
<feature type="transmembrane region" description="Helical" evidence="7">
    <location>
        <begin position="314"/>
        <end position="336"/>
    </location>
</feature>
<evidence type="ECO:0000256" key="3">
    <source>
        <dbReference type="ARBA" id="ARBA00022475"/>
    </source>
</evidence>
<feature type="transmembrane region" description="Helical" evidence="7">
    <location>
        <begin position="260"/>
        <end position="278"/>
    </location>
</feature>
<evidence type="ECO:0000256" key="5">
    <source>
        <dbReference type="ARBA" id="ARBA00022989"/>
    </source>
</evidence>
<dbReference type="SUPFAM" id="SSF103473">
    <property type="entry name" value="MFS general substrate transporter"/>
    <property type="match status" value="1"/>
</dbReference>
<dbReference type="EMBL" id="CAESAE010000002">
    <property type="protein sequence ID" value="CAB4333257.1"/>
    <property type="molecule type" value="Genomic_DNA"/>
</dbReference>
<evidence type="ECO:0000313" key="17">
    <source>
        <dbReference type="EMBL" id="CAB5071377.1"/>
    </source>
</evidence>
<dbReference type="InterPro" id="IPR036259">
    <property type="entry name" value="MFS_trans_sf"/>
</dbReference>
<evidence type="ECO:0000256" key="4">
    <source>
        <dbReference type="ARBA" id="ARBA00022692"/>
    </source>
</evidence>
<dbReference type="PANTHER" id="PTHR23513">
    <property type="entry name" value="INTEGRAL MEMBRANE EFFLUX PROTEIN-RELATED"/>
    <property type="match status" value="1"/>
</dbReference>
<feature type="transmembrane region" description="Helical" evidence="7">
    <location>
        <begin position="379"/>
        <end position="396"/>
    </location>
</feature>
<evidence type="ECO:0000313" key="13">
    <source>
        <dbReference type="EMBL" id="CAB4828351.1"/>
    </source>
</evidence>
<gene>
    <name evidence="10" type="ORF">UFOPK2510_00552</name>
    <name evidence="11" type="ORF">UFOPK2718_01059</name>
    <name evidence="12" type="ORF">UFOPK2936_00897</name>
    <name evidence="13" type="ORF">UFOPK3174_00815</name>
    <name evidence="14" type="ORF">UFOPK3328_01353</name>
    <name evidence="15" type="ORF">UFOPK3779_00974</name>
    <name evidence="16" type="ORF">UFOPK3913_01205</name>
    <name evidence="9" type="ORF">UFOPK4107_00393</name>
    <name evidence="17" type="ORF">UFOPK4403_00583</name>
</gene>
<dbReference type="EMBL" id="CAEZXO010000003">
    <property type="protein sequence ID" value="CAB4689203.1"/>
    <property type="molecule type" value="Genomic_DNA"/>
</dbReference>
<evidence type="ECO:0000256" key="7">
    <source>
        <dbReference type="SAM" id="Phobius"/>
    </source>
</evidence>
<evidence type="ECO:0000256" key="2">
    <source>
        <dbReference type="ARBA" id="ARBA00022448"/>
    </source>
</evidence>
<evidence type="ECO:0000259" key="8">
    <source>
        <dbReference type="PROSITE" id="PS50850"/>
    </source>
</evidence>
<feature type="transmembrane region" description="Helical" evidence="7">
    <location>
        <begin position="225"/>
        <end position="248"/>
    </location>
</feature>
<feature type="transmembrane region" description="Helical" evidence="7">
    <location>
        <begin position="178"/>
        <end position="195"/>
    </location>
</feature>
<accession>A0A6J7E447</accession>
<proteinExistence type="predicted"/>
<dbReference type="EMBL" id="CAFBOC010000013">
    <property type="protein sequence ID" value="CAB4982049.1"/>
    <property type="molecule type" value="Genomic_DNA"/>
</dbReference>